<keyword evidence="1" id="KW-0472">Membrane</keyword>
<evidence type="ECO:0000256" key="1">
    <source>
        <dbReference type="SAM" id="Phobius"/>
    </source>
</evidence>
<dbReference type="EMBL" id="LK391709">
    <property type="protein sequence ID" value="CDR96252.1"/>
    <property type="molecule type" value="Genomic_DNA"/>
</dbReference>
<keyword evidence="1" id="KW-0812">Transmembrane</keyword>
<proteinExistence type="predicted"/>
<feature type="transmembrane region" description="Helical" evidence="1">
    <location>
        <begin position="50"/>
        <end position="68"/>
    </location>
</feature>
<dbReference type="OrthoDB" id="361066at2759"/>
<reference evidence="3" key="1">
    <citation type="journal article" date="2014" name="Nucleic Acids Res.">
        <title>The evolutionary dynamics of variant antigen genes in Babesia reveal a history of genomic innovation underlying host-parasite interaction.</title>
        <authorList>
            <person name="Jackson A.P."/>
            <person name="Otto T.D."/>
            <person name="Darby A."/>
            <person name="Ramaprasad A."/>
            <person name="Xia D."/>
            <person name="Echaide I.E."/>
            <person name="Farber M."/>
            <person name="Gahlot S."/>
            <person name="Gamble J."/>
            <person name="Gupta D."/>
            <person name="Gupta Y."/>
            <person name="Jackson L."/>
            <person name="Malandrin L."/>
            <person name="Malas T.B."/>
            <person name="Moussa E."/>
            <person name="Nair M."/>
            <person name="Reid A.J."/>
            <person name="Sanders M."/>
            <person name="Sharma J."/>
            <person name="Tracey A."/>
            <person name="Quail M.A."/>
            <person name="Weir W."/>
            <person name="Wastling J.M."/>
            <person name="Hall N."/>
            <person name="Willadsen P."/>
            <person name="Lingelbach K."/>
            <person name="Shiels B."/>
            <person name="Tait A."/>
            <person name="Berriman M."/>
            <person name="Allred D.R."/>
            <person name="Pain A."/>
        </authorList>
    </citation>
    <scope>NUCLEOTIDE SEQUENCE [LARGE SCALE GENOMIC DNA]</scope>
    <source>
        <strain evidence="3">Bond</strain>
    </source>
</reference>
<keyword evidence="3" id="KW-1185">Reference proteome</keyword>
<dbReference type="OMA" id="LMSAPMM"/>
<dbReference type="RefSeq" id="XP_012768438.1">
    <property type="nucleotide sequence ID" value="XM_012912984.1"/>
</dbReference>
<sequence>MRCLGGSEIHRIAATVARARLFSSSRPYNPNVVNECVNPKPGRPFKVMRLLGGFGCFMLATPLILMHFDTKRFEAELERRRQEEAARED</sequence>
<dbReference type="VEuPathDB" id="PiroplasmaDB:BBBOND_0301560"/>
<dbReference type="AlphaFoldDB" id="A0A061D8F0"/>
<dbReference type="GeneID" id="24564793"/>
<evidence type="ECO:0000313" key="2">
    <source>
        <dbReference type="EMBL" id="CDR96252.1"/>
    </source>
</evidence>
<dbReference type="KEGG" id="bbig:BBBOND_0301560"/>
<gene>
    <name evidence="2" type="ORF">BBBOND_0301560</name>
</gene>
<organism evidence="2 3">
    <name type="scientific">Babesia bigemina</name>
    <dbReference type="NCBI Taxonomy" id="5866"/>
    <lineage>
        <taxon>Eukaryota</taxon>
        <taxon>Sar</taxon>
        <taxon>Alveolata</taxon>
        <taxon>Apicomplexa</taxon>
        <taxon>Aconoidasida</taxon>
        <taxon>Piroplasmida</taxon>
        <taxon>Babesiidae</taxon>
        <taxon>Babesia</taxon>
    </lineage>
</organism>
<keyword evidence="1" id="KW-1133">Transmembrane helix</keyword>
<name>A0A061D8F0_BABBI</name>
<dbReference type="Proteomes" id="UP000033188">
    <property type="component" value="Chromosome 3"/>
</dbReference>
<evidence type="ECO:0000313" key="3">
    <source>
        <dbReference type="Proteomes" id="UP000033188"/>
    </source>
</evidence>
<protein>
    <submittedName>
        <fullName evidence="2">Uncharacterized protein</fullName>
    </submittedName>
</protein>
<accession>A0A061D8F0</accession>